<dbReference type="Proteomes" id="UP000319828">
    <property type="component" value="Unassembled WGS sequence"/>
</dbReference>
<organism evidence="1 2">
    <name type="scientific">Vibrio algivorus</name>
    <dbReference type="NCBI Taxonomy" id="1667024"/>
    <lineage>
        <taxon>Bacteria</taxon>
        <taxon>Pseudomonadati</taxon>
        <taxon>Pseudomonadota</taxon>
        <taxon>Gammaproteobacteria</taxon>
        <taxon>Vibrionales</taxon>
        <taxon>Vibrionaceae</taxon>
        <taxon>Vibrio</taxon>
    </lineage>
</organism>
<dbReference type="RefSeq" id="WP_222104129.1">
    <property type="nucleotide sequence ID" value="NZ_VMKJ01000075.1"/>
</dbReference>
<protein>
    <submittedName>
        <fullName evidence="1">Uncharacterized protein</fullName>
    </submittedName>
</protein>
<dbReference type="EMBL" id="VMKJ01000075">
    <property type="protein sequence ID" value="TVO31583.1"/>
    <property type="molecule type" value="Genomic_DNA"/>
</dbReference>
<feature type="non-terminal residue" evidence="1">
    <location>
        <position position="179"/>
    </location>
</feature>
<accession>A0A557NT42</accession>
<evidence type="ECO:0000313" key="1">
    <source>
        <dbReference type="EMBL" id="TVO31583.1"/>
    </source>
</evidence>
<dbReference type="AlphaFoldDB" id="A0A557NT42"/>
<sequence>MLDALTMTPAERREKSHDNRLIITRFLRDEIFSDSEVLAQLLGLSHTSSVNKILNSMTEAGFLIKHRLPSKKIIWGISACGALFSYENADDAPVDFKTFRASKFNALTFEHKKALQKIRLKAQRMGLEDWQTLPIVSGRKSPDGLVLWPEKGLIAIEYEKTIKASKRYEGIIRAHLESV</sequence>
<proteinExistence type="predicted"/>
<name>A0A557NT42_9VIBR</name>
<gene>
    <name evidence="1" type="ORF">FOF44_17935</name>
</gene>
<comment type="caution">
    <text evidence="1">The sequence shown here is derived from an EMBL/GenBank/DDBJ whole genome shotgun (WGS) entry which is preliminary data.</text>
</comment>
<evidence type="ECO:0000313" key="2">
    <source>
        <dbReference type="Proteomes" id="UP000319828"/>
    </source>
</evidence>
<reference evidence="1 2" key="1">
    <citation type="submission" date="2019-07" db="EMBL/GenBank/DDBJ databases">
        <title>The draft genome sequence of Vibrio algivorus M1486.</title>
        <authorList>
            <person name="Meng X."/>
        </authorList>
    </citation>
    <scope>NUCLEOTIDE SEQUENCE [LARGE SCALE GENOMIC DNA]</scope>
    <source>
        <strain evidence="1 2">M1486</strain>
    </source>
</reference>